<feature type="region of interest" description="Disordered" evidence="1">
    <location>
        <begin position="40"/>
        <end position="62"/>
    </location>
</feature>
<dbReference type="EMBL" id="BAAAHE010000026">
    <property type="protein sequence ID" value="GAA0626336.1"/>
    <property type="molecule type" value="Genomic_DNA"/>
</dbReference>
<organism evidence="3 4">
    <name type="scientific">Sporichthya brevicatena</name>
    <dbReference type="NCBI Taxonomy" id="171442"/>
    <lineage>
        <taxon>Bacteria</taxon>
        <taxon>Bacillati</taxon>
        <taxon>Actinomycetota</taxon>
        <taxon>Actinomycetes</taxon>
        <taxon>Sporichthyales</taxon>
        <taxon>Sporichthyaceae</taxon>
        <taxon>Sporichthya</taxon>
    </lineage>
</organism>
<feature type="domain" description="ARB-07466-like C-terminal" evidence="2">
    <location>
        <begin position="216"/>
        <end position="304"/>
    </location>
</feature>
<evidence type="ECO:0000259" key="2">
    <source>
        <dbReference type="Pfam" id="PF26571"/>
    </source>
</evidence>
<evidence type="ECO:0000313" key="4">
    <source>
        <dbReference type="Proteomes" id="UP001500957"/>
    </source>
</evidence>
<name>A0ABN1H1J1_9ACTN</name>
<keyword evidence="4" id="KW-1185">Reference proteome</keyword>
<dbReference type="InterPro" id="IPR058593">
    <property type="entry name" value="ARB_07466-like_C"/>
</dbReference>
<dbReference type="Pfam" id="PF26571">
    <property type="entry name" value="VldE"/>
    <property type="match status" value="1"/>
</dbReference>
<accession>A0ABN1H1J1</accession>
<evidence type="ECO:0000313" key="3">
    <source>
        <dbReference type="EMBL" id="GAA0626336.1"/>
    </source>
</evidence>
<evidence type="ECO:0000256" key="1">
    <source>
        <dbReference type="SAM" id="MobiDB-lite"/>
    </source>
</evidence>
<reference evidence="3 4" key="1">
    <citation type="journal article" date="2019" name="Int. J. Syst. Evol. Microbiol.">
        <title>The Global Catalogue of Microorganisms (GCM) 10K type strain sequencing project: providing services to taxonomists for standard genome sequencing and annotation.</title>
        <authorList>
            <consortium name="The Broad Institute Genomics Platform"/>
            <consortium name="The Broad Institute Genome Sequencing Center for Infectious Disease"/>
            <person name="Wu L."/>
            <person name="Ma J."/>
        </authorList>
    </citation>
    <scope>NUCLEOTIDE SEQUENCE [LARGE SCALE GENOMIC DNA]</scope>
    <source>
        <strain evidence="3 4">JCM 10671</strain>
    </source>
</reference>
<dbReference type="Proteomes" id="UP001500957">
    <property type="component" value="Unassembled WGS sequence"/>
</dbReference>
<gene>
    <name evidence="3" type="ORF">GCM10009547_32230</name>
</gene>
<protein>
    <recommendedName>
        <fullName evidence="2">ARB-07466-like C-terminal domain-containing protein</fullName>
    </recommendedName>
</protein>
<sequence>MVGMSKHRPPGQAANRFLGVGLAAILLAAGAVTVQATRSDGSATQAAPAAPAGSNSLLDMSGRDRPIATRSAVRTKGPRVVPAPTTKDAECRLDLGYGVWEIDMTAARTLTMLTAVAYRDGRNYVRAARAFDRSLQKEGRVPLRPDQAVEEIKRKRKDPAPRTTSLDAVYALFRPHALTCVTPQRYMPAQPMTTTGLTMRSLALIRGWAEAYGGRPIGGFAPGGVSSGHIENSAHYDGRAVDIFFSLDDPDNKARGWLLAHWLVANADYYQIATLIFDDQVWSNTNSHLGWHPYVHPSGNTTNVTLRHLDHIHVDVVRGS</sequence>
<comment type="caution">
    <text evidence="3">The sequence shown here is derived from an EMBL/GenBank/DDBJ whole genome shotgun (WGS) entry which is preliminary data.</text>
</comment>
<proteinExistence type="predicted"/>